<dbReference type="EMBL" id="LVJH01000018">
    <property type="protein sequence ID" value="OAB42712.1"/>
    <property type="molecule type" value="Genomic_DNA"/>
</dbReference>
<dbReference type="InterPro" id="IPR050245">
    <property type="entry name" value="PrsA_foldase"/>
</dbReference>
<dbReference type="Pfam" id="PF13145">
    <property type="entry name" value="Rotamase_2"/>
    <property type="match status" value="1"/>
</dbReference>
<dbReference type="InterPro" id="IPR046357">
    <property type="entry name" value="PPIase_dom_sf"/>
</dbReference>
<proteinExistence type="predicted"/>
<name>A0A168L061_9BACL</name>
<evidence type="ECO:0000313" key="9">
    <source>
        <dbReference type="Proteomes" id="UP000076967"/>
    </source>
</evidence>
<dbReference type="STRING" id="494026.PGLA_11305"/>
<keyword evidence="3" id="KW-0732">Signal</keyword>
<evidence type="ECO:0000256" key="4">
    <source>
        <dbReference type="ARBA" id="ARBA00023110"/>
    </source>
</evidence>
<keyword evidence="9" id="KW-1185">Reference proteome</keyword>
<dbReference type="PROSITE" id="PS50198">
    <property type="entry name" value="PPIC_PPIASE_2"/>
    <property type="match status" value="1"/>
</dbReference>
<dbReference type="Gene3D" id="1.10.4030.10">
    <property type="entry name" value="Porin chaperone SurA, peptide-binding domain"/>
    <property type="match status" value="1"/>
</dbReference>
<keyword evidence="4 6" id="KW-0697">Rotamase</keyword>
<keyword evidence="5 6" id="KW-0413">Isomerase</keyword>
<reference evidence="8 9" key="1">
    <citation type="submission" date="2016-03" db="EMBL/GenBank/DDBJ databases">
        <title>Draft genome sequence of Paenibacillus glacialis DSM 22343.</title>
        <authorList>
            <person name="Shin S.-K."/>
            <person name="Yi H."/>
        </authorList>
    </citation>
    <scope>NUCLEOTIDE SEQUENCE [LARGE SCALE GENOMIC DNA]</scope>
    <source>
        <strain evidence="8 9">DSM 22343</strain>
    </source>
</reference>
<sequence>MGCLIMFRGLGPLDKEPQLPVAGIPVAYFNKEPISNSEWEEELKRKYGQEVLLHMLNRKAVFEEANALNIHISSDEVSSQLKKDMLGYDSEQAYYDEMETQLGLSPEDVATEMSYRLTLEQIAISDIHISDEEIDKYYKENGDQFEARTQLQLSVIKVSSQEEAQDVLDQLEQGATFTQMVKEHSIDVSSRDQDGKIGEVEWNDPFLPKEMLDAAASLQVNDIAGPFRWDEDYVVILLTDIITEEQEDTKQIRESIRKLLALNEAMPLTELEKLLRDKYDVSIVAYRGL</sequence>
<dbReference type="EC" id="5.2.1.8" evidence="2"/>
<evidence type="ECO:0000313" key="8">
    <source>
        <dbReference type="EMBL" id="OAB42712.1"/>
    </source>
</evidence>
<dbReference type="PANTHER" id="PTHR47245:SF1">
    <property type="entry name" value="FOLDASE PROTEIN PRSA"/>
    <property type="match status" value="1"/>
</dbReference>
<accession>A0A168L061</accession>
<dbReference type="SUPFAM" id="SSF54534">
    <property type="entry name" value="FKBP-like"/>
    <property type="match status" value="1"/>
</dbReference>
<evidence type="ECO:0000256" key="1">
    <source>
        <dbReference type="ARBA" id="ARBA00000971"/>
    </source>
</evidence>
<evidence type="ECO:0000256" key="2">
    <source>
        <dbReference type="ARBA" id="ARBA00013194"/>
    </source>
</evidence>
<evidence type="ECO:0000259" key="7">
    <source>
        <dbReference type="PROSITE" id="PS50198"/>
    </source>
</evidence>
<protein>
    <recommendedName>
        <fullName evidence="2">peptidylprolyl isomerase</fullName>
        <ecNumber evidence="2">5.2.1.8</ecNumber>
    </recommendedName>
</protein>
<dbReference type="Proteomes" id="UP000076967">
    <property type="component" value="Unassembled WGS sequence"/>
</dbReference>
<dbReference type="Gene3D" id="3.10.50.40">
    <property type="match status" value="1"/>
</dbReference>
<feature type="domain" description="PpiC" evidence="7">
    <location>
        <begin position="148"/>
        <end position="240"/>
    </location>
</feature>
<dbReference type="InterPro" id="IPR000297">
    <property type="entry name" value="PPIase_PpiC"/>
</dbReference>
<evidence type="ECO:0000256" key="5">
    <source>
        <dbReference type="ARBA" id="ARBA00023235"/>
    </source>
</evidence>
<organism evidence="8 9">
    <name type="scientific">Paenibacillus glacialis</name>
    <dbReference type="NCBI Taxonomy" id="494026"/>
    <lineage>
        <taxon>Bacteria</taxon>
        <taxon>Bacillati</taxon>
        <taxon>Bacillota</taxon>
        <taxon>Bacilli</taxon>
        <taxon>Bacillales</taxon>
        <taxon>Paenibacillaceae</taxon>
        <taxon>Paenibacillus</taxon>
    </lineage>
</organism>
<dbReference type="PANTHER" id="PTHR47245">
    <property type="entry name" value="PEPTIDYLPROLYL ISOMERASE"/>
    <property type="match status" value="1"/>
</dbReference>
<dbReference type="AlphaFoldDB" id="A0A168L061"/>
<gene>
    <name evidence="8" type="ORF">PGLA_11305</name>
</gene>
<comment type="caution">
    <text evidence="8">The sequence shown here is derived from an EMBL/GenBank/DDBJ whole genome shotgun (WGS) entry which is preliminary data.</text>
</comment>
<evidence type="ECO:0000256" key="6">
    <source>
        <dbReference type="PROSITE-ProRule" id="PRU00278"/>
    </source>
</evidence>
<comment type="catalytic activity">
    <reaction evidence="1">
        <text>[protein]-peptidylproline (omega=180) = [protein]-peptidylproline (omega=0)</text>
        <dbReference type="Rhea" id="RHEA:16237"/>
        <dbReference type="Rhea" id="RHEA-COMP:10747"/>
        <dbReference type="Rhea" id="RHEA-COMP:10748"/>
        <dbReference type="ChEBI" id="CHEBI:83833"/>
        <dbReference type="ChEBI" id="CHEBI:83834"/>
        <dbReference type="EC" id="5.2.1.8"/>
    </reaction>
</comment>
<dbReference type="GO" id="GO:0003755">
    <property type="term" value="F:peptidyl-prolyl cis-trans isomerase activity"/>
    <property type="evidence" value="ECO:0007669"/>
    <property type="project" value="UniProtKB-KW"/>
</dbReference>
<evidence type="ECO:0000256" key="3">
    <source>
        <dbReference type="ARBA" id="ARBA00022729"/>
    </source>
</evidence>